<dbReference type="EMBL" id="AMXE01000137">
    <property type="protein sequence ID" value="ENO83854.1"/>
    <property type="molecule type" value="Genomic_DNA"/>
</dbReference>
<keyword evidence="3" id="KW-1185">Reference proteome</keyword>
<dbReference type="OrthoDB" id="9801841at2"/>
<feature type="domain" description="FHA" evidence="1">
    <location>
        <begin position="203"/>
        <end position="247"/>
    </location>
</feature>
<evidence type="ECO:0000259" key="1">
    <source>
        <dbReference type="PROSITE" id="PS50006"/>
    </source>
</evidence>
<dbReference type="Gene3D" id="3.30.70.1230">
    <property type="entry name" value="Nucleotide cyclase"/>
    <property type="match status" value="1"/>
</dbReference>
<dbReference type="PROSITE" id="PS50006">
    <property type="entry name" value="FHA_DOMAIN"/>
    <property type="match status" value="1"/>
</dbReference>
<dbReference type="SUPFAM" id="SSF49879">
    <property type="entry name" value="SMAD/FHA domain"/>
    <property type="match status" value="1"/>
</dbReference>
<dbReference type="STRING" id="1123367.GCA_000621305_02872"/>
<dbReference type="Proteomes" id="UP000013232">
    <property type="component" value="Unassembled WGS sequence"/>
</dbReference>
<proteinExistence type="predicted"/>
<dbReference type="eggNOG" id="COG1716">
    <property type="taxonomic scope" value="Bacteria"/>
</dbReference>
<reference evidence="2 3" key="1">
    <citation type="submission" date="2012-09" db="EMBL/GenBank/DDBJ databases">
        <title>Draft Genome Sequences of 6 Strains from Genus Thauera.</title>
        <authorList>
            <person name="Liu B."/>
            <person name="Shapleigh J.P."/>
            <person name="Frostegard A.H."/>
        </authorList>
    </citation>
    <scope>NUCLEOTIDE SEQUENCE [LARGE SCALE GENOMIC DNA]</scope>
    <source>
        <strain evidence="3">47Lol / DSM 12138</strain>
    </source>
</reference>
<dbReference type="Gene3D" id="2.60.200.20">
    <property type="match status" value="1"/>
</dbReference>
<sequence>MSDRKNLCVLVANAIADDSLVVRLGTTEAAHAAERCLNRVERAIAAHGGRTLMQQGLSIVAAFERCDAGVLAASEMLDRIRSLPSMNGLRQPVRIGLHYGIVDPSGEAGEGIDVARRIATHAEAEQALASGTAVLLLTPGTRHTAGAQPLHAPSLNSLGWPVFAIGQRVGMVTSIPPTSRLSQRLRLRHQEDVVFVEEQRPVLLLGRELGNDIVVMDPRASRQHARIERRREGFTLIDASTNGTFVSIEGGEECCVRHDRLVLRGPGRIGCGFSADEIDRDLVFFDIV</sequence>
<evidence type="ECO:0000313" key="3">
    <source>
        <dbReference type="Proteomes" id="UP000013232"/>
    </source>
</evidence>
<dbReference type="CDD" id="cd00060">
    <property type="entry name" value="FHA"/>
    <property type="match status" value="1"/>
</dbReference>
<dbReference type="eggNOG" id="COG2114">
    <property type="taxonomic scope" value="Bacteria"/>
</dbReference>
<comment type="caution">
    <text evidence="2">The sequence shown here is derived from an EMBL/GenBank/DDBJ whole genome shotgun (WGS) entry which is preliminary data.</text>
</comment>
<dbReference type="SUPFAM" id="SSF55073">
    <property type="entry name" value="Nucleotide cyclase"/>
    <property type="match status" value="1"/>
</dbReference>
<dbReference type="SMART" id="SM00240">
    <property type="entry name" value="FHA"/>
    <property type="match status" value="1"/>
</dbReference>
<gene>
    <name evidence="2" type="ORF">C666_18330</name>
</gene>
<dbReference type="AlphaFoldDB" id="N6YV74"/>
<dbReference type="InterPro" id="IPR008984">
    <property type="entry name" value="SMAD_FHA_dom_sf"/>
</dbReference>
<dbReference type="InterPro" id="IPR029787">
    <property type="entry name" value="Nucleotide_cyclase"/>
</dbReference>
<evidence type="ECO:0000313" key="2">
    <source>
        <dbReference type="EMBL" id="ENO83854.1"/>
    </source>
</evidence>
<dbReference type="InterPro" id="IPR000253">
    <property type="entry name" value="FHA_dom"/>
</dbReference>
<dbReference type="RefSeq" id="WP_004347788.1">
    <property type="nucleotide sequence ID" value="NZ_AMXE01000137.1"/>
</dbReference>
<organism evidence="2 3">
    <name type="scientific">Thauera linaloolentis (strain DSM 12138 / JCM 21573 / CCUG 41526 / CIP 105981 / IAM 15112 / NBRC 102519 / 47Lol)</name>
    <dbReference type="NCBI Taxonomy" id="1123367"/>
    <lineage>
        <taxon>Bacteria</taxon>
        <taxon>Pseudomonadati</taxon>
        <taxon>Pseudomonadota</taxon>
        <taxon>Betaproteobacteria</taxon>
        <taxon>Rhodocyclales</taxon>
        <taxon>Zoogloeaceae</taxon>
        <taxon>Thauera</taxon>
    </lineage>
</organism>
<name>N6YV74_THAL4</name>
<accession>N6YV74</accession>
<protein>
    <submittedName>
        <fullName evidence="2">FHA domain-containing protein</fullName>
    </submittedName>
</protein>
<dbReference type="Pfam" id="PF00498">
    <property type="entry name" value="FHA"/>
    <property type="match status" value="1"/>
</dbReference>